<evidence type="ECO:0000313" key="3">
    <source>
        <dbReference type="Proteomes" id="UP000282759"/>
    </source>
</evidence>
<keyword evidence="3" id="KW-1185">Reference proteome</keyword>
<accession>A0A3S2XZT5</accession>
<sequence length="233" mass="25622">MLKNYVLILLTAVTFTAKAQNGYNFSRIDFGLAGSANFVFGDAETIKATPSGSVSLNFNPASPFVNYIAEVQFGRLAGGDSVRNVSGRQFKNNFTAYIIRAQVQAGEFIDYSHSPMLNVLKNVYLSAGAGLVSNSISEISRTTAEERGYPSPGKNNSTEFFVPLRAGYELKIYNAYNEPTLKIDLAYQWNLMYEDNLDGIDAGRRKDIWGQVSLGVKIAIGSSTSYRKPITFD</sequence>
<feature type="signal peptide" evidence="1">
    <location>
        <begin position="1"/>
        <end position="19"/>
    </location>
</feature>
<dbReference type="AlphaFoldDB" id="A0A3S2XZT5"/>
<dbReference type="Proteomes" id="UP000282759">
    <property type="component" value="Unassembled WGS sequence"/>
</dbReference>
<evidence type="ECO:0000256" key="1">
    <source>
        <dbReference type="SAM" id="SignalP"/>
    </source>
</evidence>
<evidence type="ECO:0008006" key="4">
    <source>
        <dbReference type="Google" id="ProtNLM"/>
    </source>
</evidence>
<gene>
    <name evidence="2" type="ORF">EOD41_14185</name>
</gene>
<dbReference type="RefSeq" id="WP_127706035.1">
    <property type="nucleotide sequence ID" value="NZ_SACK01000006.1"/>
</dbReference>
<dbReference type="OrthoDB" id="648040at2"/>
<keyword evidence="1" id="KW-0732">Signal</keyword>
<organism evidence="2 3">
    <name type="scientific">Mucilaginibacter limnophilus</name>
    <dbReference type="NCBI Taxonomy" id="1932778"/>
    <lineage>
        <taxon>Bacteria</taxon>
        <taxon>Pseudomonadati</taxon>
        <taxon>Bacteroidota</taxon>
        <taxon>Sphingobacteriia</taxon>
        <taxon>Sphingobacteriales</taxon>
        <taxon>Sphingobacteriaceae</taxon>
        <taxon>Mucilaginibacter</taxon>
    </lineage>
</organism>
<name>A0A3S2XZT5_9SPHI</name>
<reference evidence="2 3" key="1">
    <citation type="submission" date="2019-01" db="EMBL/GenBank/DDBJ databases">
        <authorList>
            <person name="Chen W.-M."/>
        </authorList>
    </citation>
    <scope>NUCLEOTIDE SEQUENCE [LARGE SCALE GENOMIC DNA]</scope>
    <source>
        <strain evidence="2 3">YBJ-36</strain>
    </source>
</reference>
<evidence type="ECO:0000313" key="2">
    <source>
        <dbReference type="EMBL" id="RVU00105.1"/>
    </source>
</evidence>
<protein>
    <recommendedName>
        <fullName evidence="4">Outer membrane protein beta-barrel domain-containing protein</fullName>
    </recommendedName>
</protein>
<feature type="chain" id="PRO_5018534747" description="Outer membrane protein beta-barrel domain-containing protein" evidence="1">
    <location>
        <begin position="20"/>
        <end position="233"/>
    </location>
</feature>
<dbReference type="EMBL" id="SACK01000006">
    <property type="protein sequence ID" value="RVU00105.1"/>
    <property type="molecule type" value="Genomic_DNA"/>
</dbReference>
<proteinExistence type="predicted"/>
<comment type="caution">
    <text evidence="2">The sequence shown here is derived from an EMBL/GenBank/DDBJ whole genome shotgun (WGS) entry which is preliminary data.</text>
</comment>